<evidence type="ECO:0000313" key="3">
    <source>
        <dbReference type="Proteomes" id="UP001501509"/>
    </source>
</evidence>
<comment type="caution">
    <text evidence="2">The sequence shown here is derived from an EMBL/GenBank/DDBJ whole genome shotgun (WGS) entry which is preliminary data.</text>
</comment>
<organism evidence="2 3">
    <name type="scientific">Actinomadura fulvescens</name>
    <dbReference type="NCBI Taxonomy" id="46160"/>
    <lineage>
        <taxon>Bacteria</taxon>
        <taxon>Bacillati</taxon>
        <taxon>Actinomycetota</taxon>
        <taxon>Actinomycetes</taxon>
        <taxon>Streptosporangiales</taxon>
        <taxon>Thermomonosporaceae</taxon>
        <taxon>Actinomadura</taxon>
    </lineage>
</organism>
<gene>
    <name evidence="2" type="ORF">GCM10010411_17400</name>
</gene>
<name>A0ABN3PHT1_9ACTN</name>
<feature type="region of interest" description="Disordered" evidence="1">
    <location>
        <begin position="1"/>
        <end position="59"/>
    </location>
</feature>
<protein>
    <submittedName>
        <fullName evidence="2">Uncharacterized protein</fullName>
    </submittedName>
</protein>
<dbReference type="EMBL" id="BAAATD010000002">
    <property type="protein sequence ID" value="GAA2585182.1"/>
    <property type="molecule type" value="Genomic_DNA"/>
</dbReference>
<accession>A0ABN3PHT1</accession>
<sequence>MPRRRGLALEPPGQPYGLTRPAGLRQERITHGIPPNRRPSDDYPRSRPGNQGTTAPSTPWSTAVRHWLHARHFDQPIAVGRFNRSFDVPYRGSSYLFVRERTNAPAATKGTVNDGSGFQRDCSKLG</sequence>
<feature type="region of interest" description="Disordered" evidence="1">
    <location>
        <begin position="107"/>
        <end position="126"/>
    </location>
</feature>
<keyword evidence="3" id="KW-1185">Reference proteome</keyword>
<reference evidence="2 3" key="1">
    <citation type="journal article" date="2019" name="Int. J. Syst. Evol. Microbiol.">
        <title>The Global Catalogue of Microorganisms (GCM) 10K type strain sequencing project: providing services to taxonomists for standard genome sequencing and annotation.</title>
        <authorList>
            <consortium name="The Broad Institute Genomics Platform"/>
            <consortium name="The Broad Institute Genome Sequencing Center for Infectious Disease"/>
            <person name="Wu L."/>
            <person name="Ma J."/>
        </authorList>
    </citation>
    <scope>NUCLEOTIDE SEQUENCE [LARGE SCALE GENOMIC DNA]</scope>
    <source>
        <strain evidence="2 3">JCM 6833</strain>
    </source>
</reference>
<evidence type="ECO:0000313" key="2">
    <source>
        <dbReference type="EMBL" id="GAA2585182.1"/>
    </source>
</evidence>
<feature type="compositionally biased region" description="Polar residues" evidence="1">
    <location>
        <begin position="49"/>
        <end position="59"/>
    </location>
</feature>
<dbReference type="Proteomes" id="UP001501509">
    <property type="component" value="Unassembled WGS sequence"/>
</dbReference>
<proteinExistence type="predicted"/>
<evidence type="ECO:0000256" key="1">
    <source>
        <dbReference type="SAM" id="MobiDB-lite"/>
    </source>
</evidence>